<reference evidence="3 4" key="1">
    <citation type="submission" date="2021-12" db="EMBL/GenBank/DDBJ databases">
        <title>High titer production of polyol ester of fatty acids by Rhodotorula paludigena BS15 towards product separation-free biomass refinery.</title>
        <authorList>
            <person name="Mano J."/>
            <person name="Ono H."/>
            <person name="Tanaka T."/>
            <person name="Naito K."/>
            <person name="Sushida H."/>
            <person name="Ike M."/>
            <person name="Tokuyasu K."/>
            <person name="Kitaoka M."/>
        </authorList>
    </citation>
    <scope>NUCLEOTIDE SEQUENCE [LARGE SCALE GENOMIC DNA]</scope>
    <source>
        <strain evidence="3 4">BS15</strain>
    </source>
</reference>
<evidence type="ECO:0000259" key="2">
    <source>
        <dbReference type="PROSITE" id="PS50011"/>
    </source>
</evidence>
<dbReference type="EMBL" id="BQKY01000005">
    <property type="protein sequence ID" value="GJN89432.1"/>
    <property type="molecule type" value="Genomic_DNA"/>
</dbReference>
<feature type="compositionally biased region" description="Polar residues" evidence="1">
    <location>
        <begin position="401"/>
        <end position="412"/>
    </location>
</feature>
<evidence type="ECO:0000313" key="4">
    <source>
        <dbReference type="Proteomes" id="UP001342314"/>
    </source>
</evidence>
<dbReference type="SUPFAM" id="SSF56112">
    <property type="entry name" value="Protein kinase-like (PK-like)"/>
    <property type="match status" value="1"/>
</dbReference>
<name>A0AAV5GJ13_9BASI</name>
<dbReference type="PROSITE" id="PS50011">
    <property type="entry name" value="PROTEIN_KINASE_DOM"/>
    <property type="match status" value="1"/>
</dbReference>
<sequence length="637" mass="68968">MSAAATGGPPAAQALTPSLFGLLDEVFVSPDVAINQARATLRHPLPSYTARKRLTPTQALRGERPRTPTPRPRTPKLADATGLQYPKLRSAQLDTHYVPALMQSLDTYMTTLLQGVAPLLGDSLSPHRPVFYAKDLSYDFENHDLDRKLFGWIDKSVVAVLNTLTSPLSLTWSASHDNFASLSVGSGDTRFLSTATSDYAVTPDGLEFLGWRGKVQPGKRQYMSDVHNYLIGLDSFPPTRVSSSEDKKKEVLQVQKADGLWSGGTKHELMALEISAIVASNKVGVEASGHDSKHVSVVVMGEDSYFHVRGTASDGQLDLSVSPLYQNVTDRYLDQPGDVALRALLVATSLATLAGDVLGLDRRALPSNAEASQCAHEAGTRGTSGGLQDEETALGEDRRNASGSSKDSSITRTSRDVDSDGAATEAVKLDKILSCRVSVQYGIVKSEFIEIVFHQVRSLGSTLVRFLTALLQVNVDTITFPPYLILDQLLASREGTVIAASSSLGCVFKLVERSGDYLQDEINNEIDVYAKLSASDEGRELCLPFLGAFTSPDGYVGLAVKLAEPIFQWRDCDPTEVVKLLGGLHKFDLVHGDIKPSNFARLANGQLRLLDFGRTRRGTQEDTQAEMAALMEELGGV</sequence>
<protein>
    <recommendedName>
        <fullName evidence="2">Protein kinase domain-containing protein</fullName>
    </recommendedName>
</protein>
<gene>
    <name evidence="3" type="ORF">Rhopal_002412-T1</name>
</gene>
<keyword evidence="4" id="KW-1185">Reference proteome</keyword>
<comment type="caution">
    <text evidence="3">The sequence shown here is derived from an EMBL/GenBank/DDBJ whole genome shotgun (WGS) entry which is preliminary data.</text>
</comment>
<dbReference type="Proteomes" id="UP001342314">
    <property type="component" value="Unassembled WGS sequence"/>
</dbReference>
<proteinExistence type="predicted"/>
<dbReference type="GO" id="GO:0005524">
    <property type="term" value="F:ATP binding"/>
    <property type="evidence" value="ECO:0007669"/>
    <property type="project" value="InterPro"/>
</dbReference>
<feature type="domain" description="Protein kinase" evidence="2">
    <location>
        <begin position="483"/>
        <end position="637"/>
    </location>
</feature>
<feature type="region of interest" description="Disordered" evidence="1">
    <location>
        <begin position="45"/>
        <end position="80"/>
    </location>
</feature>
<evidence type="ECO:0000313" key="3">
    <source>
        <dbReference type="EMBL" id="GJN89432.1"/>
    </source>
</evidence>
<dbReference type="Gene3D" id="1.10.510.10">
    <property type="entry name" value="Transferase(Phosphotransferase) domain 1"/>
    <property type="match status" value="1"/>
</dbReference>
<accession>A0AAV5GJ13</accession>
<dbReference type="InterPro" id="IPR011009">
    <property type="entry name" value="Kinase-like_dom_sf"/>
</dbReference>
<dbReference type="AlphaFoldDB" id="A0AAV5GJ13"/>
<organism evidence="3 4">
    <name type="scientific">Rhodotorula paludigena</name>
    <dbReference type="NCBI Taxonomy" id="86838"/>
    <lineage>
        <taxon>Eukaryota</taxon>
        <taxon>Fungi</taxon>
        <taxon>Dikarya</taxon>
        <taxon>Basidiomycota</taxon>
        <taxon>Pucciniomycotina</taxon>
        <taxon>Microbotryomycetes</taxon>
        <taxon>Sporidiobolales</taxon>
        <taxon>Sporidiobolaceae</taxon>
        <taxon>Rhodotorula</taxon>
    </lineage>
</organism>
<feature type="region of interest" description="Disordered" evidence="1">
    <location>
        <begin position="369"/>
        <end position="417"/>
    </location>
</feature>
<dbReference type="InterPro" id="IPR000719">
    <property type="entry name" value="Prot_kinase_dom"/>
</dbReference>
<evidence type="ECO:0000256" key="1">
    <source>
        <dbReference type="SAM" id="MobiDB-lite"/>
    </source>
</evidence>
<dbReference type="GO" id="GO:0004672">
    <property type="term" value="F:protein kinase activity"/>
    <property type="evidence" value="ECO:0007669"/>
    <property type="project" value="InterPro"/>
</dbReference>